<dbReference type="GO" id="GO:0009523">
    <property type="term" value="C:photosystem II"/>
    <property type="evidence" value="ECO:0007669"/>
    <property type="project" value="UniProtKB-KW"/>
</dbReference>
<keyword evidence="2" id="KW-0602">Photosynthesis</keyword>
<keyword evidence="3 8" id="KW-0934">Plastid</keyword>
<sequence length="316" mass="35978">MSILIIGGTGTLGRQVVKQAIDEGYQVKCLVRNLRRGAFLRDWGAELVYGDLSIPETIPPSFKDVTVVIDAATVRPTDDYNAERVDWQGKIALIEAAKLANIKKFIFFSVLNADENQTIPLLDLKLKVEKRLQESGLNYTIFRCPGFFQGLISQYAIPILEKQKVWLLGESKPVPYLDTQDAAKAVIGSLVTSKSDYKSFSLIGPKAWTSSEIIDLCERLSGETAQVSYIPFIAIGFLRRFFRFFEFTWNIADRLQFSEVLNSQSTLSTKNKGEIFQSFEFLTLEQYLQEYFGQILRKLKEVNYQQTQRNSDISFL</sequence>
<reference evidence="11" key="2">
    <citation type="journal article" name="Harmful Algae">
        <title>Development of a high-resolution molecular marker for tracking Phaeocystis globosa genetic diversity through comparative analysis of chloroplast genomes.</title>
        <authorList>
            <person name="Song H."/>
            <person name="Liu F."/>
            <person name="Li Z."/>
            <person name="Xu Q."/>
            <person name="Chen Y."/>
            <person name="Yu Z."/>
            <person name="Chen N."/>
        </authorList>
    </citation>
    <scope>NUCLEOTIDE SEQUENCE</scope>
    <source>
        <strain evidence="11">CNS00067</strain>
    </source>
</reference>
<dbReference type="PANTHER" id="PTHR47128">
    <property type="match status" value="1"/>
</dbReference>
<gene>
    <name evidence="8" type="primary">ycf39</name>
</gene>
<evidence type="ECO:0000313" key="8">
    <source>
        <dbReference type="EMBL" id="QRN72829.1"/>
    </source>
</evidence>
<organism evidence="8">
    <name type="scientific">Phaeocystis globosa</name>
    <dbReference type="NCBI Taxonomy" id="33658"/>
    <lineage>
        <taxon>Eukaryota</taxon>
        <taxon>Haptista</taxon>
        <taxon>Haptophyta</taxon>
        <taxon>Prymnesiophyceae</taxon>
        <taxon>Phaeocystales</taxon>
        <taxon>Phaeocystaceae</taxon>
        <taxon>Phaeocystis</taxon>
    </lineage>
</organism>
<accession>A0A891ZMF0</accession>
<dbReference type="InterPro" id="IPR044256">
    <property type="entry name" value="HCF244-like"/>
</dbReference>
<proteinExistence type="predicted"/>
<dbReference type="Pfam" id="PF05368">
    <property type="entry name" value="NmrA"/>
    <property type="match status" value="1"/>
</dbReference>
<evidence type="ECO:0000256" key="2">
    <source>
        <dbReference type="ARBA" id="ARBA00022531"/>
    </source>
</evidence>
<geneLocation type="chloroplast" evidence="8"/>
<feature type="domain" description="NmrA-like" evidence="5">
    <location>
        <begin position="3"/>
        <end position="234"/>
    </location>
</feature>
<dbReference type="GO" id="GO:0015979">
    <property type="term" value="P:photosynthesis"/>
    <property type="evidence" value="ECO:0007669"/>
    <property type="project" value="UniProtKB-KW"/>
</dbReference>
<name>A0A891ZMF0_9EUKA</name>
<dbReference type="AlphaFoldDB" id="A0A891ZMF0"/>
<dbReference type="EMBL" id="MT471329">
    <property type="protein sequence ID" value="QRN73261.1"/>
    <property type="molecule type" value="Genomic_DNA"/>
</dbReference>
<dbReference type="GO" id="GO:0009536">
    <property type="term" value="C:plastid"/>
    <property type="evidence" value="ECO:0007669"/>
    <property type="project" value="UniProtKB-SubCell"/>
</dbReference>
<dbReference type="EMBL" id="MT471327">
    <property type="protein sequence ID" value="QRN73045.1"/>
    <property type="molecule type" value="Genomic_DNA"/>
</dbReference>
<evidence type="ECO:0000313" key="7">
    <source>
        <dbReference type="EMBL" id="QRN72721.1"/>
    </source>
</evidence>
<dbReference type="EMBL" id="MT471330">
    <property type="protein sequence ID" value="QRN73369.1"/>
    <property type="molecule type" value="Genomic_DNA"/>
</dbReference>
<dbReference type="InterPro" id="IPR008030">
    <property type="entry name" value="NmrA-like"/>
</dbReference>
<dbReference type="EMBL" id="MT471323">
    <property type="protein sequence ID" value="QRN72613.1"/>
    <property type="molecule type" value="Genomic_DNA"/>
</dbReference>
<evidence type="ECO:0000313" key="11">
    <source>
        <dbReference type="EMBL" id="QRN73153.1"/>
    </source>
</evidence>
<evidence type="ECO:0000259" key="5">
    <source>
        <dbReference type="Pfam" id="PF05368"/>
    </source>
</evidence>
<evidence type="ECO:0000256" key="3">
    <source>
        <dbReference type="ARBA" id="ARBA00022640"/>
    </source>
</evidence>
<dbReference type="SUPFAM" id="SSF51735">
    <property type="entry name" value="NAD(P)-binding Rossmann-fold domains"/>
    <property type="match status" value="1"/>
</dbReference>
<dbReference type="InterPro" id="IPR036291">
    <property type="entry name" value="NAD(P)-bd_dom_sf"/>
</dbReference>
<evidence type="ECO:0000313" key="13">
    <source>
        <dbReference type="EMBL" id="QRN73369.1"/>
    </source>
</evidence>
<comment type="subcellular location">
    <subcellularLocation>
        <location evidence="1">Plastid</location>
    </subcellularLocation>
</comment>
<dbReference type="PANTHER" id="PTHR47128:SF2">
    <property type="entry name" value="PROTEIN HIGH CHLOROPHYLL FLUORESCENCE PHENOTYPE 244, CHLOROPLASTIC"/>
    <property type="match status" value="1"/>
</dbReference>
<reference evidence="8" key="1">
    <citation type="submission" date="2020-05" db="EMBL/GenBank/DDBJ databases">
        <authorList>
            <person name="Song H."/>
            <person name="Chen N."/>
        </authorList>
    </citation>
    <scope>NUCLEOTIDE SEQUENCE</scope>
    <source>
        <strain evidence="6">CNS00062</strain>
        <strain evidence="7">CNS00063</strain>
        <strain evidence="8">CNS00064</strain>
        <strain evidence="9">CNS00065</strain>
        <strain evidence="10">CNS00066</strain>
        <strain evidence="12">CNS00075</strain>
        <strain evidence="13">CNS00076</strain>
    </source>
</reference>
<protein>
    <submittedName>
        <fullName evidence="8">Ycf39</fullName>
    </submittedName>
</protein>
<dbReference type="CDD" id="cd05243">
    <property type="entry name" value="SDR_a5"/>
    <property type="match status" value="1"/>
</dbReference>
<evidence type="ECO:0000256" key="4">
    <source>
        <dbReference type="ARBA" id="ARBA00023276"/>
    </source>
</evidence>
<dbReference type="EMBL" id="MT471326">
    <property type="protein sequence ID" value="QRN72937.1"/>
    <property type="molecule type" value="Genomic_DNA"/>
</dbReference>
<evidence type="ECO:0000313" key="9">
    <source>
        <dbReference type="EMBL" id="QRN72937.1"/>
    </source>
</evidence>
<evidence type="ECO:0000256" key="1">
    <source>
        <dbReference type="ARBA" id="ARBA00004474"/>
    </source>
</evidence>
<evidence type="ECO:0000313" key="12">
    <source>
        <dbReference type="EMBL" id="QRN73261.1"/>
    </source>
</evidence>
<dbReference type="Gene3D" id="3.40.50.720">
    <property type="entry name" value="NAD(P)-binding Rossmann-like Domain"/>
    <property type="match status" value="1"/>
</dbReference>
<evidence type="ECO:0000313" key="10">
    <source>
        <dbReference type="EMBL" id="QRN73045.1"/>
    </source>
</evidence>
<keyword evidence="4" id="KW-0604">Photosystem II</keyword>
<dbReference type="EMBL" id="MT471328">
    <property type="protein sequence ID" value="QRN73153.1"/>
    <property type="molecule type" value="Genomic_DNA"/>
</dbReference>
<dbReference type="EMBL" id="MT471324">
    <property type="protein sequence ID" value="QRN72721.1"/>
    <property type="molecule type" value="Genomic_DNA"/>
</dbReference>
<evidence type="ECO:0000313" key="6">
    <source>
        <dbReference type="EMBL" id="QRN72613.1"/>
    </source>
</evidence>
<dbReference type="EMBL" id="MT471325">
    <property type="protein sequence ID" value="QRN72829.1"/>
    <property type="molecule type" value="Genomic_DNA"/>
</dbReference>
<keyword evidence="8" id="KW-0150">Chloroplast</keyword>